<gene>
    <name evidence="2" type="ORF">L484_016621</name>
</gene>
<feature type="compositionally biased region" description="Polar residues" evidence="1">
    <location>
        <begin position="80"/>
        <end position="96"/>
    </location>
</feature>
<evidence type="ECO:0000313" key="2">
    <source>
        <dbReference type="EMBL" id="EXB39777.1"/>
    </source>
</evidence>
<evidence type="ECO:0000313" key="3">
    <source>
        <dbReference type="Proteomes" id="UP000030645"/>
    </source>
</evidence>
<dbReference type="Proteomes" id="UP000030645">
    <property type="component" value="Unassembled WGS sequence"/>
</dbReference>
<feature type="compositionally biased region" description="Low complexity" evidence="1">
    <location>
        <begin position="1"/>
        <end position="17"/>
    </location>
</feature>
<proteinExistence type="predicted"/>
<protein>
    <submittedName>
        <fullName evidence="2">Uncharacterized protein</fullName>
    </submittedName>
</protein>
<organism evidence="2 3">
    <name type="scientific">Morus notabilis</name>
    <dbReference type="NCBI Taxonomy" id="981085"/>
    <lineage>
        <taxon>Eukaryota</taxon>
        <taxon>Viridiplantae</taxon>
        <taxon>Streptophyta</taxon>
        <taxon>Embryophyta</taxon>
        <taxon>Tracheophyta</taxon>
        <taxon>Spermatophyta</taxon>
        <taxon>Magnoliopsida</taxon>
        <taxon>eudicotyledons</taxon>
        <taxon>Gunneridae</taxon>
        <taxon>Pentapetalae</taxon>
        <taxon>rosids</taxon>
        <taxon>fabids</taxon>
        <taxon>Rosales</taxon>
        <taxon>Moraceae</taxon>
        <taxon>Moreae</taxon>
        <taxon>Morus</taxon>
    </lineage>
</organism>
<feature type="region of interest" description="Disordered" evidence="1">
    <location>
        <begin position="1"/>
        <end position="33"/>
    </location>
</feature>
<feature type="region of interest" description="Disordered" evidence="1">
    <location>
        <begin position="77"/>
        <end position="96"/>
    </location>
</feature>
<dbReference type="EMBL" id="KE343734">
    <property type="protein sequence ID" value="EXB39777.1"/>
    <property type="molecule type" value="Genomic_DNA"/>
</dbReference>
<dbReference type="AlphaFoldDB" id="W9QL12"/>
<sequence length="212" mass="23139">MSTSPIPNSSSPTAINSELEELQQETSNLQHQLQMAEQQLRIFEPDPQSFSSIEELESCENNILATLTRVAERKALVSSRRLSQPKQSRNLGGSSSVLIHSATQTKSSTLHVAAGASKNPPPDYSPKQRKFTAGINGTFAKSKTKISTLILCQITDRIMSTRNPARLGLSSTRLGLGVCRELQRKNKGNSHHSLSLTANPNLGARLLLLLRV</sequence>
<dbReference type="eggNOG" id="KOG0014">
    <property type="taxonomic scope" value="Eukaryota"/>
</dbReference>
<feature type="compositionally biased region" description="Polar residues" evidence="1">
    <location>
        <begin position="24"/>
        <end position="33"/>
    </location>
</feature>
<evidence type="ECO:0000256" key="1">
    <source>
        <dbReference type="SAM" id="MobiDB-lite"/>
    </source>
</evidence>
<name>W9QL12_9ROSA</name>
<accession>W9QL12</accession>
<reference evidence="3" key="1">
    <citation type="submission" date="2013-01" db="EMBL/GenBank/DDBJ databases">
        <title>Draft Genome Sequence of a Mulberry Tree, Morus notabilis C.K. Schneid.</title>
        <authorList>
            <person name="He N."/>
            <person name="Zhao S."/>
        </authorList>
    </citation>
    <scope>NUCLEOTIDE SEQUENCE</scope>
</reference>
<keyword evidence="3" id="KW-1185">Reference proteome</keyword>